<evidence type="ECO:0008006" key="10">
    <source>
        <dbReference type="Google" id="ProtNLM"/>
    </source>
</evidence>
<dbReference type="InterPro" id="IPR002423">
    <property type="entry name" value="Cpn60/GroEL/TCP-1"/>
</dbReference>
<sequence>MALRIPKPSAPQLFKDGYKLLQGVDEAVLRNIAACRDLTEITRTSFGPNGRNKMVVNYLEKLFVTSDAATIIRELEVVHPAAKMLVMASQQQESEMGDATNLVIVIAGELLKQAE</sequence>
<dbReference type="GO" id="GO:0140662">
    <property type="term" value="F:ATP-dependent protein folding chaperone"/>
    <property type="evidence" value="ECO:0007669"/>
    <property type="project" value="InterPro"/>
</dbReference>
<comment type="function">
    <text evidence="1">Molecular chaperone; assists the folding of proteins upon ATP hydrolysis.</text>
</comment>
<dbReference type="GO" id="GO:0005524">
    <property type="term" value="F:ATP binding"/>
    <property type="evidence" value="ECO:0007669"/>
    <property type="project" value="UniProtKB-KW"/>
</dbReference>
<evidence type="ECO:0000313" key="9">
    <source>
        <dbReference type="Proteomes" id="UP000278143"/>
    </source>
</evidence>
<dbReference type="InterPro" id="IPR027413">
    <property type="entry name" value="GROEL-like_equatorial_sf"/>
</dbReference>
<keyword evidence="9" id="KW-1185">Reference proteome</keyword>
<dbReference type="EMBL" id="KZ990878">
    <property type="protein sequence ID" value="RKP23555.1"/>
    <property type="molecule type" value="Genomic_DNA"/>
</dbReference>
<evidence type="ECO:0000256" key="3">
    <source>
        <dbReference type="ARBA" id="ARBA00011381"/>
    </source>
</evidence>
<keyword evidence="5 7" id="KW-0067">ATP-binding</keyword>
<proteinExistence type="inferred from homology"/>
<dbReference type="InterPro" id="IPR002194">
    <property type="entry name" value="Chaperonin_TCP-1_CS"/>
</dbReference>
<dbReference type="SUPFAM" id="SSF48592">
    <property type="entry name" value="GroEL equatorial domain-like"/>
    <property type="match status" value="1"/>
</dbReference>
<dbReference type="Pfam" id="PF00118">
    <property type="entry name" value="Cpn60_TCP1"/>
    <property type="match status" value="1"/>
</dbReference>
<dbReference type="GO" id="GO:0016887">
    <property type="term" value="F:ATP hydrolysis activity"/>
    <property type="evidence" value="ECO:0007669"/>
    <property type="project" value="InterPro"/>
</dbReference>
<protein>
    <recommendedName>
        <fullName evidence="10">Chaperonin Cpn60/TCP-1 family</fullName>
    </recommendedName>
</protein>
<keyword evidence="6 7" id="KW-0143">Chaperone</keyword>
<dbReference type="GO" id="GO:0051082">
    <property type="term" value="F:unfolded protein binding"/>
    <property type="evidence" value="ECO:0007669"/>
    <property type="project" value="InterPro"/>
</dbReference>
<dbReference type="OrthoDB" id="1748577at2759"/>
<dbReference type="PRINTS" id="PR00304">
    <property type="entry name" value="TCOMPLEXTCP1"/>
</dbReference>
<evidence type="ECO:0000256" key="1">
    <source>
        <dbReference type="ARBA" id="ARBA00002912"/>
    </source>
</evidence>
<evidence type="ECO:0000256" key="5">
    <source>
        <dbReference type="ARBA" id="ARBA00022840"/>
    </source>
</evidence>
<comment type="similarity">
    <text evidence="2 7">Belongs to the TCP-1 chaperonin family.</text>
</comment>
<organism evidence="8 9">
    <name type="scientific">Syncephalis pseudoplumigaleata</name>
    <dbReference type="NCBI Taxonomy" id="1712513"/>
    <lineage>
        <taxon>Eukaryota</taxon>
        <taxon>Fungi</taxon>
        <taxon>Fungi incertae sedis</taxon>
        <taxon>Zoopagomycota</taxon>
        <taxon>Zoopagomycotina</taxon>
        <taxon>Zoopagomycetes</taxon>
        <taxon>Zoopagales</taxon>
        <taxon>Piptocephalidaceae</taxon>
        <taxon>Syncephalis</taxon>
    </lineage>
</organism>
<evidence type="ECO:0000256" key="2">
    <source>
        <dbReference type="ARBA" id="ARBA00008020"/>
    </source>
</evidence>
<reference evidence="9" key="1">
    <citation type="journal article" date="2018" name="Nat. Microbiol.">
        <title>Leveraging single-cell genomics to expand the fungal tree of life.</title>
        <authorList>
            <person name="Ahrendt S.R."/>
            <person name="Quandt C.A."/>
            <person name="Ciobanu D."/>
            <person name="Clum A."/>
            <person name="Salamov A."/>
            <person name="Andreopoulos B."/>
            <person name="Cheng J.F."/>
            <person name="Woyke T."/>
            <person name="Pelin A."/>
            <person name="Henrissat B."/>
            <person name="Reynolds N.K."/>
            <person name="Benny G.L."/>
            <person name="Smith M.E."/>
            <person name="James T.Y."/>
            <person name="Grigoriev I.V."/>
        </authorList>
    </citation>
    <scope>NUCLEOTIDE SEQUENCE [LARGE SCALE GENOMIC DNA]</scope>
    <source>
        <strain evidence="9">Benny S71-1</strain>
    </source>
</reference>
<accession>A0A4P9YUT6</accession>
<keyword evidence="4 7" id="KW-0547">Nucleotide-binding</keyword>
<dbReference type="GO" id="GO:0005832">
    <property type="term" value="C:chaperonin-containing T-complex"/>
    <property type="evidence" value="ECO:0007669"/>
    <property type="project" value="UniProtKB-ARBA"/>
</dbReference>
<dbReference type="AlphaFoldDB" id="A0A4P9YUT6"/>
<dbReference type="Proteomes" id="UP000278143">
    <property type="component" value="Unassembled WGS sequence"/>
</dbReference>
<dbReference type="InterPro" id="IPR017998">
    <property type="entry name" value="Chaperone_TCP-1"/>
</dbReference>
<gene>
    <name evidence="8" type="ORF">SYNPS1DRAFT_5605</name>
</gene>
<dbReference type="Gene3D" id="1.10.560.10">
    <property type="entry name" value="GroEL-like equatorial domain"/>
    <property type="match status" value="1"/>
</dbReference>
<name>A0A4P9YUT6_9FUNG</name>
<evidence type="ECO:0000256" key="6">
    <source>
        <dbReference type="ARBA" id="ARBA00023186"/>
    </source>
</evidence>
<evidence type="ECO:0000256" key="7">
    <source>
        <dbReference type="RuleBase" id="RU004187"/>
    </source>
</evidence>
<dbReference type="PANTHER" id="PTHR11353">
    <property type="entry name" value="CHAPERONIN"/>
    <property type="match status" value="1"/>
</dbReference>
<evidence type="ECO:0000313" key="8">
    <source>
        <dbReference type="EMBL" id="RKP23555.1"/>
    </source>
</evidence>
<comment type="subunit">
    <text evidence="3">Component of the T-complex protein 1 (TCP1) complex.</text>
</comment>
<dbReference type="PROSITE" id="PS00750">
    <property type="entry name" value="TCP1_1"/>
    <property type="match status" value="1"/>
</dbReference>
<feature type="non-terminal residue" evidence="8">
    <location>
        <position position="115"/>
    </location>
</feature>
<evidence type="ECO:0000256" key="4">
    <source>
        <dbReference type="ARBA" id="ARBA00022741"/>
    </source>
</evidence>